<dbReference type="InterPro" id="IPR023149">
    <property type="entry name" value="Trans_acon_MeTrfase_C"/>
</dbReference>
<feature type="domain" description="Methyltransferase" evidence="6">
    <location>
        <begin position="92"/>
        <end position="181"/>
    </location>
</feature>
<dbReference type="GO" id="GO:0005737">
    <property type="term" value="C:cytoplasm"/>
    <property type="evidence" value="ECO:0007669"/>
    <property type="project" value="UniProtKB-SubCell"/>
</dbReference>
<dbReference type="InterPro" id="IPR029063">
    <property type="entry name" value="SAM-dependent_MTases_sf"/>
</dbReference>
<dbReference type="EC" id="2.1.1.144" evidence="5"/>
<dbReference type="Gene3D" id="1.10.150.290">
    <property type="entry name" value="S-adenosyl-L-methionine-dependent methyltransferases"/>
    <property type="match status" value="1"/>
</dbReference>
<keyword evidence="3 5" id="KW-0808">Transferase</keyword>
<dbReference type="AlphaFoldDB" id="A0A2L0FB18"/>
<evidence type="ECO:0000256" key="5">
    <source>
        <dbReference type="HAMAP-Rule" id="MF_00560"/>
    </source>
</evidence>
<evidence type="ECO:0000256" key="3">
    <source>
        <dbReference type="ARBA" id="ARBA00022679"/>
    </source>
</evidence>
<dbReference type="Gene3D" id="3.40.50.150">
    <property type="entry name" value="Vaccinia Virus protein VP39"/>
    <property type="match status" value="1"/>
</dbReference>
<evidence type="ECO:0000256" key="2">
    <source>
        <dbReference type="ARBA" id="ARBA00022603"/>
    </source>
</evidence>
<comment type="similarity">
    <text evidence="5">Belongs to the methyltransferase superfamily. Tam family.</text>
</comment>
<keyword evidence="2 5" id="KW-0489">Methyltransferase</keyword>
<organism evidence="7 8">
    <name type="scientific">Sorangium cellulosum</name>
    <name type="common">Polyangium cellulosum</name>
    <dbReference type="NCBI Taxonomy" id="56"/>
    <lineage>
        <taxon>Bacteria</taxon>
        <taxon>Pseudomonadati</taxon>
        <taxon>Myxococcota</taxon>
        <taxon>Polyangia</taxon>
        <taxon>Polyangiales</taxon>
        <taxon>Polyangiaceae</taxon>
        <taxon>Sorangium</taxon>
    </lineage>
</organism>
<proteinExistence type="inferred from homology"/>
<name>A0A2L0FB18_SORCE</name>
<evidence type="ECO:0000259" key="6">
    <source>
        <dbReference type="Pfam" id="PF13649"/>
    </source>
</evidence>
<gene>
    <name evidence="5" type="primary">tam</name>
    <name evidence="7" type="ORF">SOCE26_102640</name>
</gene>
<dbReference type="InterPro" id="IPR023506">
    <property type="entry name" value="Trans-aconitate_MeTrfase"/>
</dbReference>
<comment type="function">
    <text evidence="5">Catalyzes the S-adenosylmethionine monomethyl esterification of trans-aconitate.</text>
</comment>
<evidence type="ECO:0000256" key="4">
    <source>
        <dbReference type="ARBA" id="ARBA00022691"/>
    </source>
</evidence>
<evidence type="ECO:0000313" key="8">
    <source>
        <dbReference type="Proteomes" id="UP000238348"/>
    </source>
</evidence>
<sequence length="313" mass="33780">MPDAAAPRRGTTPAGDVATWRRLWQFATRHAGLSGKAAEPLAIRRRSSDPAAAPEIAMADWDPAQYLKFVDHRARPAVDLIGRISLGGPGEIVDLGCGAGNIARLLAQRFPDRGIVGVDSSPDMLAQARAAVPGARFIEGDIGRFVPDAPPALIFSNAALHWLDDHTSLFPALFGRLAPGGVLAVQMPRNHGAPSHTAMVEVSRMPRFRDKLAPVVRESPVAAPQAYYAMLAPRAAHLDVWETEYLHVLEGTNPVVEWTKGTALRPLLGALDEAERAGFLEEYARRIAAAYPAAPDGKTLFPFRRLFLVASAR</sequence>
<dbReference type="InterPro" id="IPR041698">
    <property type="entry name" value="Methyltransf_25"/>
</dbReference>
<dbReference type="EMBL" id="CP012673">
    <property type="protein sequence ID" value="AUX48723.1"/>
    <property type="molecule type" value="Genomic_DNA"/>
</dbReference>
<evidence type="ECO:0000256" key="1">
    <source>
        <dbReference type="ARBA" id="ARBA00022490"/>
    </source>
</evidence>
<protein>
    <recommendedName>
        <fullName evidence="5">Trans-aconitate 2-methyltransferase</fullName>
        <ecNumber evidence="5">2.1.1.144</ecNumber>
    </recommendedName>
</protein>
<dbReference type="HAMAP" id="MF_00560">
    <property type="entry name" value="Tran_acon_Me_trans"/>
    <property type="match status" value="1"/>
</dbReference>
<accession>A0A2L0FB18</accession>
<dbReference type="GO" id="GO:0030798">
    <property type="term" value="F:trans-aconitate 2-methyltransferase activity"/>
    <property type="evidence" value="ECO:0007669"/>
    <property type="project" value="UniProtKB-UniRule"/>
</dbReference>
<dbReference type="GO" id="GO:0032259">
    <property type="term" value="P:methylation"/>
    <property type="evidence" value="ECO:0007669"/>
    <property type="project" value="UniProtKB-KW"/>
</dbReference>
<comment type="subcellular location">
    <subcellularLocation>
        <location evidence="5">Cytoplasm</location>
    </subcellularLocation>
</comment>
<dbReference type="Proteomes" id="UP000238348">
    <property type="component" value="Chromosome"/>
</dbReference>
<dbReference type="PANTHER" id="PTHR43861">
    <property type="entry name" value="TRANS-ACONITATE 2-METHYLTRANSFERASE-RELATED"/>
    <property type="match status" value="1"/>
</dbReference>
<dbReference type="SUPFAM" id="SSF53335">
    <property type="entry name" value="S-adenosyl-L-methionine-dependent methyltransferases"/>
    <property type="match status" value="1"/>
</dbReference>
<comment type="catalytic activity">
    <reaction evidence="5">
        <text>trans-aconitate + S-adenosyl-L-methionine = (E)-3-(methoxycarbonyl)pent-2-enedioate + S-adenosyl-L-homocysteine</text>
        <dbReference type="Rhea" id="RHEA:14969"/>
        <dbReference type="ChEBI" id="CHEBI:15708"/>
        <dbReference type="ChEBI" id="CHEBI:57470"/>
        <dbReference type="ChEBI" id="CHEBI:57856"/>
        <dbReference type="ChEBI" id="CHEBI:59789"/>
        <dbReference type="EC" id="2.1.1.144"/>
    </reaction>
</comment>
<evidence type="ECO:0000313" key="7">
    <source>
        <dbReference type="EMBL" id="AUX48723.1"/>
    </source>
</evidence>
<keyword evidence="1 5" id="KW-0963">Cytoplasm</keyword>
<reference evidence="7 8" key="1">
    <citation type="submission" date="2015-09" db="EMBL/GenBank/DDBJ databases">
        <title>Sorangium comparison.</title>
        <authorList>
            <person name="Zaburannyi N."/>
            <person name="Bunk B."/>
            <person name="Overmann J."/>
            <person name="Mueller R."/>
        </authorList>
    </citation>
    <scope>NUCLEOTIDE SEQUENCE [LARGE SCALE GENOMIC DNA]</scope>
    <source>
        <strain evidence="7 8">So ce26</strain>
    </source>
</reference>
<dbReference type="PANTHER" id="PTHR43861:SF1">
    <property type="entry name" value="TRANS-ACONITATE 2-METHYLTRANSFERASE"/>
    <property type="match status" value="1"/>
</dbReference>
<keyword evidence="4 5" id="KW-0949">S-adenosyl-L-methionine</keyword>
<dbReference type="NCBIfam" id="NF002463">
    <property type="entry name" value="PRK01683.1"/>
    <property type="match status" value="1"/>
</dbReference>
<dbReference type="Pfam" id="PF13649">
    <property type="entry name" value="Methyltransf_25"/>
    <property type="match status" value="1"/>
</dbReference>
<dbReference type="CDD" id="cd02440">
    <property type="entry name" value="AdoMet_MTases"/>
    <property type="match status" value="1"/>
</dbReference>